<dbReference type="EMBL" id="JBBKTW010000002">
    <property type="protein sequence ID" value="MEN2987628.1"/>
    <property type="molecule type" value="Genomic_DNA"/>
</dbReference>
<name>A0ABU9YFQ5_9PROT</name>
<dbReference type="SMART" id="SM00387">
    <property type="entry name" value="HATPase_c"/>
    <property type="match status" value="1"/>
</dbReference>
<dbReference type="InterPro" id="IPR003594">
    <property type="entry name" value="HATPase_dom"/>
</dbReference>
<gene>
    <name evidence="5 7" type="primary">htpG</name>
    <name evidence="7" type="ORF">WG926_04885</name>
</gene>
<dbReference type="NCBIfam" id="NF003555">
    <property type="entry name" value="PRK05218.1"/>
    <property type="match status" value="1"/>
</dbReference>
<dbReference type="Gene3D" id="3.40.50.11260">
    <property type="match status" value="1"/>
</dbReference>
<dbReference type="InterPro" id="IPR020568">
    <property type="entry name" value="Ribosomal_Su5_D2-typ_SF"/>
</dbReference>
<dbReference type="Proteomes" id="UP001413721">
    <property type="component" value="Unassembled WGS sequence"/>
</dbReference>
<organism evidence="7 8">
    <name type="scientific">Tistrella arctica</name>
    <dbReference type="NCBI Taxonomy" id="3133430"/>
    <lineage>
        <taxon>Bacteria</taxon>
        <taxon>Pseudomonadati</taxon>
        <taxon>Pseudomonadota</taxon>
        <taxon>Alphaproteobacteria</taxon>
        <taxon>Geminicoccales</taxon>
        <taxon>Geminicoccaceae</taxon>
        <taxon>Tistrella</taxon>
    </lineage>
</organism>
<dbReference type="Pfam" id="PF00183">
    <property type="entry name" value="HSP90"/>
    <property type="match status" value="1"/>
</dbReference>
<keyword evidence="2 5" id="KW-0547">Nucleotide-binding</keyword>
<sequence length="659" mass="72046">MAEDTLETEETRVFDADVGRILDIVAHALYSEREVFLRELIANAADACDKRRFLAQTDDSLADGAGEPAVTLIPDTRARTLTLADTGVGMNRAELIENLGTIARSGTAEFAKKLSGDAKTDGSLIGQFGVGFYSAFMVADKVVVETRRLGETQGFRWTSDGRGGYTIEPIDRETIGTDVILHLKDDASEYLDPYRLRSVVKRWSDHLALPVKLDSRKAKDDEGQAADDTDADAGVETINAAKALWTRPKSEIEPETYTAFYRDIAHAFDEPWAVIHNRNEGTIEYTNLLFIPTDRPLDLYEPERKPRLRLHVRRMFITDDCEALLPGWLRFLRGVVDSADLPLNVSREMLQNTPLLTKIRQGLVKRVLGELESRAKSDAEAYGTFWDTFGAVLKEGLYEDFENRDRLLGLARFRSTEVDGWTSLADYVSRMKQNQTVIYVMVADSIEAARVSPQIEGFKARGLEVLLLGDPIDGFWTMMTPDWGGKPIRAVGRIGDDELAAFPKLAEADAPTDGDDTTRDATAADGTLDGAALADLIARALGDKVRGVRPSARLVDSPACLAAGADGPDPALERLLARSGRGGPARAPMLEINPDHALLKALTRLATEAGDETDARVTALAGPAELLLDQARLAEGEAPADPAAFARRLASLMTRAYGA</sequence>
<evidence type="ECO:0000313" key="8">
    <source>
        <dbReference type="Proteomes" id="UP001413721"/>
    </source>
</evidence>
<evidence type="ECO:0000256" key="2">
    <source>
        <dbReference type="ARBA" id="ARBA00022741"/>
    </source>
</evidence>
<dbReference type="Gene3D" id="1.20.120.790">
    <property type="entry name" value="Heat shock protein 90, C-terminal domain"/>
    <property type="match status" value="1"/>
</dbReference>
<dbReference type="Gene3D" id="3.30.565.10">
    <property type="entry name" value="Histidine kinase-like ATPase, C-terminal domain"/>
    <property type="match status" value="1"/>
</dbReference>
<dbReference type="HAMAP" id="MF_00505">
    <property type="entry name" value="HSP90"/>
    <property type="match status" value="1"/>
</dbReference>
<dbReference type="InterPro" id="IPR020575">
    <property type="entry name" value="Hsp90_N"/>
</dbReference>
<keyword evidence="4 5" id="KW-0143">Chaperone</keyword>
<accession>A0ABU9YFQ5</accession>
<comment type="subcellular location">
    <subcellularLocation>
        <location evidence="5">Cytoplasm</location>
    </subcellularLocation>
</comment>
<keyword evidence="3 5" id="KW-0067">ATP-binding</keyword>
<dbReference type="SUPFAM" id="SSF110942">
    <property type="entry name" value="HSP90 C-terminal domain"/>
    <property type="match status" value="1"/>
</dbReference>
<comment type="caution">
    <text evidence="7">The sequence shown here is derived from an EMBL/GenBank/DDBJ whole genome shotgun (WGS) entry which is preliminary data.</text>
</comment>
<dbReference type="Gene3D" id="3.30.230.80">
    <property type="match status" value="1"/>
</dbReference>
<feature type="region of interest" description="C" evidence="5">
    <location>
        <begin position="575"/>
        <end position="659"/>
    </location>
</feature>
<comment type="function">
    <text evidence="5">Molecular chaperone. Has ATPase activity.</text>
</comment>
<reference evidence="7 8" key="1">
    <citation type="submission" date="2024-03" db="EMBL/GenBank/DDBJ databases">
        <title>High-quality draft genome sequencing of Tistrella sp. BH-R2-4.</title>
        <authorList>
            <person name="Dong C."/>
        </authorList>
    </citation>
    <scope>NUCLEOTIDE SEQUENCE [LARGE SCALE GENOMIC DNA]</scope>
    <source>
        <strain evidence="7 8">BH-R2-4</strain>
    </source>
</reference>
<dbReference type="Pfam" id="PF13589">
    <property type="entry name" value="HATPase_c_3"/>
    <property type="match status" value="1"/>
</dbReference>
<keyword evidence="5" id="KW-0963">Cytoplasm</keyword>
<evidence type="ECO:0000256" key="1">
    <source>
        <dbReference type="ARBA" id="ARBA00008239"/>
    </source>
</evidence>
<evidence type="ECO:0000256" key="4">
    <source>
        <dbReference type="ARBA" id="ARBA00023186"/>
    </source>
</evidence>
<feature type="region of interest" description="A; substrate-binding" evidence="5">
    <location>
        <begin position="1"/>
        <end position="347"/>
    </location>
</feature>
<protein>
    <recommendedName>
        <fullName evidence="5">Chaperone protein HtpG</fullName>
    </recommendedName>
    <alternativeName>
        <fullName evidence="5">Heat shock protein HtpG</fullName>
    </alternativeName>
    <alternativeName>
        <fullName evidence="5">High temperature protein G</fullName>
    </alternativeName>
</protein>
<dbReference type="SUPFAM" id="SSF54211">
    <property type="entry name" value="Ribosomal protein S5 domain 2-like"/>
    <property type="match status" value="1"/>
</dbReference>
<dbReference type="CDD" id="cd16927">
    <property type="entry name" value="HATPase_Hsp90-like"/>
    <property type="match status" value="1"/>
</dbReference>
<proteinExistence type="inferred from homology"/>
<feature type="domain" description="Histidine kinase/HSP90-like ATPase" evidence="6">
    <location>
        <begin position="32"/>
        <end position="187"/>
    </location>
</feature>
<evidence type="ECO:0000256" key="3">
    <source>
        <dbReference type="ARBA" id="ARBA00022840"/>
    </source>
</evidence>
<dbReference type="RefSeq" id="WP_345936866.1">
    <property type="nucleotide sequence ID" value="NZ_JBBKTW010000002.1"/>
</dbReference>
<dbReference type="PANTHER" id="PTHR11528">
    <property type="entry name" value="HEAT SHOCK PROTEIN 90 FAMILY MEMBER"/>
    <property type="match status" value="1"/>
</dbReference>
<dbReference type="PIRSF" id="PIRSF002583">
    <property type="entry name" value="Hsp90"/>
    <property type="match status" value="1"/>
</dbReference>
<comment type="similarity">
    <text evidence="1 5">Belongs to the heat shock protein 90 family.</text>
</comment>
<comment type="subunit">
    <text evidence="5">Homodimer.</text>
</comment>
<dbReference type="InterPro" id="IPR037196">
    <property type="entry name" value="HSP90_C"/>
</dbReference>
<dbReference type="SUPFAM" id="SSF55874">
    <property type="entry name" value="ATPase domain of HSP90 chaperone/DNA topoisomerase II/histidine kinase"/>
    <property type="match status" value="1"/>
</dbReference>
<keyword evidence="8" id="KW-1185">Reference proteome</keyword>
<keyword evidence="5" id="KW-0346">Stress response</keyword>
<evidence type="ECO:0000259" key="6">
    <source>
        <dbReference type="SMART" id="SM00387"/>
    </source>
</evidence>
<dbReference type="InterPro" id="IPR001404">
    <property type="entry name" value="Hsp90_fam"/>
</dbReference>
<dbReference type="InterPro" id="IPR036890">
    <property type="entry name" value="HATPase_C_sf"/>
</dbReference>
<evidence type="ECO:0000256" key="5">
    <source>
        <dbReference type="HAMAP-Rule" id="MF_00505"/>
    </source>
</evidence>
<evidence type="ECO:0000313" key="7">
    <source>
        <dbReference type="EMBL" id="MEN2987628.1"/>
    </source>
</evidence>
<comment type="caution">
    <text evidence="5">Lacks conserved residue(s) required for the propagation of feature annotation.</text>
</comment>
<dbReference type="PRINTS" id="PR00775">
    <property type="entry name" value="HEATSHOCK90"/>
</dbReference>